<comment type="caution">
    <text evidence="2">The sequence shown here is derived from an EMBL/GenBank/DDBJ whole genome shotgun (WGS) entry which is preliminary data.</text>
</comment>
<dbReference type="AlphaFoldDB" id="A0A932YW66"/>
<sequence length="72" mass="7691">MCIVPPVVFYIAGIIAIALAIGTLIRAGYLFALWYDDPDSVRYVRKLALWGVGALAAAWLLNQIAANCPLGG</sequence>
<reference evidence="2" key="1">
    <citation type="submission" date="2020-07" db="EMBL/GenBank/DDBJ databases">
        <title>Huge and variable diversity of episymbiotic CPR bacteria and DPANN archaea in groundwater ecosystems.</title>
        <authorList>
            <person name="He C.Y."/>
            <person name="Keren R."/>
            <person name="Whittaker M."/>
            <person name="Farag I.F."/>
            <person name="Doudna J."/>
            <person name="Cate J.H.D."/>
            <person name="Banfield J.F."/>
        </authorList>
    </citation>
    <scope>NUCLEOTIDE SEQUENCE</scope>
    <source>
        <strain evidence="2">NC_groundwater_1226_Ag_S-0.1um_59_124</strain>
    </source>
</reference>
<protein>
    <submittedName>
        <fullName evidence="2">Uncharacterized protein</fullName>
    </submittedName>
</protein>
<keyword evidence="1" id="KW-0472">Membrane</keyword>
<gene>
    <name evidence="2" type="ORF">HY474_00960</name>
</gene>
<feature type="transmembrane region" description="Helical" evidence="1">
    <location>
        <begin position="7"/>
        <end position="35"/>
    </location>
</feature>
<feature type="transmembrane region" description="Helical" evidence="1">
    <location>
        <begin position="47"/>
        <end position="66"/>
    </location>
</feature>
<proteinExistence type="predicted"/>
<keyword evidence="1" id="KW-0812">Transmembrane</keyword>
<keyword evidence="1" id="KW-1133">Transmembrane helix</keyword>
<name>A0A932YW66_9BACT</name>
<evidence type="ECO:0000313" key="2">
    <source>
        <dbReference type="EMBL" id="MBI4132180.1"/>
    </source>
</evidence>
<evidence type="ECO:0000256" key="1">
    <source>
        <dbReference type="SAM" id="Phobius"/>
    </source>
</evidence>
<evidence type="ECO:0000313" key="3">
    <source>
        <dbReference type="Proteomes" id="UP000704960"/>
    </source>
</evidence>
<dbReference type="Proteomes" id="UP000704960">
    <property type="component" value="Unassembled WGS sequence"/>
</dbReference>
<dbReference type="EMBL" id="JACQMJ010000004">
    <property type="protein sequence ID" value="MBI4132180.1"/>
    <property type="molecule type" value="Genomic_DNA"/>
</dbReference>
<organism evidence="2 3">
    <name type="scientific">Candidatus Sungiibacteriota bacterium</name>
    <dbReference type="NCBI Taxonomy" id="2750080"/>
    <lineage>
        <taxon>Bacteria</taxon>
        <taxon>Candidatus Sungiibacteriota</taxon>
    </lineage>
</organism>
<accession>A0A932YW66</accession>